<dbReference type="PROSITE" id="PS50850">
    <property type="entry name" value="MFS"/>
    <property type="match status" value="1"/>
</dbReference>
<dbReference type="InterPro" id="IPR050327">
    <property type="entry name" value="Proton-linked_MCT"/>
</dbReference>
<dbReference type="GO" id="GO:0022857">
    <property type="term" value="F:transmembrane transporter activity"/>
    <property type="evidence" value="ECO:0007669"/>
    <property type="project" value="InterPro"/>
</dbReference>
<evidence type="ECO:0000259" key="6">
    <source>
        <dbReference type="PROSITE" id="PS50850"/>
    </source>
</evidence>
<organism evidence="7 8">
    <name type="scientific">Pelolinea submarina</name>
    <dbReference type="NCBI Taxonomy" id="913107"/>
    <lineage>
        <taxon>Bacteria</taxon>
        <taxon>Bacillati</taxon>
        <taxon>Chloroflexota</taxon>
        <taxon>Anaerolineae</taxon>
        <taxon>Anaerolineales</taxon>
        <taxon>Anaerolineaceae</taxon>
        <taxon>Pelolinea</taxon>
    </lineage>
</organism>
<gene>
    <name evidence="7" type="ORF">DFR64_2813</name>
</gene>
<dbReference type="EMBL" id="QUMS01000005">
    <property type="protein sequence ID" value="REG05412.1"/>
    <property type="molecule type" value="Genomic_DNA"/>
</dbReference>
<dbReference type="Gene3D" id="1.20.1250.20">
    <property type="entry name" value="MFS general substrate transporter like domains"/>
    <property type="match status" value="2"/>
</dbReference>
<evidence type="ECO:0000313" key="8">
    <source>
        <dbReference type="Proteomes" id="UP000256388"/>
    </source>
</evidence>
<evidence type="ECO:0000256" key="3">
    <source>
        <dbReference type="ARBA" id="ARBA00022989"/>
    </source>
</evidence>
<dbReference type="GO" id="GO:0005886">
    <property type="term" value="C:plasma membrane"/>
    <property type="evidence" value="ECO:0007669"/>
    <property type="project" value="UniProtKB-SubCell"/>
</dbReference>
<dbReference type="InterPro" id="IPR011701">
    <property type="entry name" value="MFS"/>
</dbReference>
<dbReference type="OrthoDB" id="182417at2"/>
<sequence>MESTLPAVRVKRWPYLIYGFFMMLFLGLIYAWSVFITPLETTFGWVRSQTSLIFTISMSSFCIGGIAAGFLIKKASFRKTLYLSALFILSGFIGATRIHTLTGIYLTYGVLCGFGVGLGYNATLGLFARWYPDKPGFCSGSLLMGFGFGGLLLSNLATYLMGIVSWQGTFIIFGIISAFLLSISTHIIEENPPKFEFSASANRSAAADQAVVDLEAKEMIRQPSFWLYSSFTMFMGASGLAVIGNAVPIAQEIGMPIALATTVAGLVSVTNGASRILFGSAFDLIGKRKTILIDACIAVIAVSILIAAISLTSIPLLIAGFILIGLAYGGVPPTSASFVNRMYGPKNFPVNFSIVNLNIIPASLLGPALAGTMQVASGSYLSAFYVLLVLCLLGGTAGYLIKK</sequence>
<dbReference type="InterPro" id="IPR020846">
    <property type="entry name" value="MFS_dom"/>
</dbReference>
<evidence type="ECO:0000256" key="1">
    <source>
        <dbReference type="ARBA" id="ARBA00004651"/>
    </source>
</evidence>
<feature type="transmembrane region" description="Helical" evidence="5">
    <location>
        <begin position="170"/>
        <end position="188"/>
    </location>
</feature>
<feature type="transmembrane region" description="Helical" evidence="5">
    <location>
        <begin position="81"/>
        <end position="99"/>
    </location>
</feature>
<feature type="transmembrane region" description="Helical" evidence="5">
    <location>
        <begin position="317"/>
        <end position="338"/>
    </location>
</feature>
<dbReference type="InterPro" id="IPR036259">
    <property type="entry name" value="MFS_trans_sf"/>
</dbReference>
<reference evidence="7 8" key="1">
    <citation type="submission" date="2018-08" db="EMBL/GenBank/DDBJ databases">
        <title>Genomic Encyclopedia of Type Strains, Phase IV (KMG-IV): sequencing the most valuable type-strain genomes for metagenomic binning, comparative biology and taxonomic classification.</title>
        <authorList>
            <person name="Goeker M."/>
        </authorList>
    </citation>
    <scope>NUCLEOTIDE SEQUENCE [LARGE SCALE GENOMIC DNA]</scope>
    <source>
        <strain evidence="7 8">DSM 23923</strain>
    </source>
</reference>
<dbReference type="RefSeq" id="WP_116226079.1">
    <property type="nucleotide sequence ID" value="NZ_AP018437.1"/>
</dbReference>
<feature type="transmembrane region" description="Helical" evidence="5">
    <location>
        <begin position="382"/>
        <end position="401"/>
    </location>
</feature>
<comment type="subcellular location">
    <subcellularLocation>
        <location evidence="1">Cell membrane</location>
        <topology evidence="1">Multi-pass membrane protein</topology>
    </subcellularLocation>
</comment>
<feature type="transmembrane region" description="Helical" evidence="5">
    <location>
        <begin position="52"/>
        <end position="72"/>
    </location>
</feature>
<dbReference type="Pfam" id="PF07690">
    <property type="entry name" value="MFS_1"/>
    <property type="match status" value="1"/>
</dbReference>
<feature type="transmembrane region" description="Helical" evidence="5">
    <location>
        <begin position="105"/>
        <end position="130"/>
    </location>
</feature>
<evidence type="ECO:0000256" key="4">
    <source>
        <dbReference type="ARBA" id="ARBA00023136"/>
    </source>
</evidence>
<evidence type="ECO:0000256" key="5">
    <source>
        <dbReference type="SAM" id="Phobius"/>
    </source>
</evidence>
<keyword evidence="3 5" id="KW-1133">Transmembrane helix</keyword>
<accession>A0A3E0AB27</accession>
<proteinExistence type="predicted"/>
<feature type="transmembrane region" description="Helical" evidence="5">
    <location>
        <begin position="142"/>
        <end position="164"/>
    </location>
</feature>
<feature type="transmembrane region" description="Helical" evidence="5">
    <location>
        <begin position="12"/>
        <end position="32"/>
    </location>
</feature>
<keyword evidence="2 5" id="KW-0812">Transmembrane</keyword>
<feature type="transmembrane region" description="Helical" evidence="5">
    <location>
        <begin position="350"/>
        <end position="370"/>
    </location>
</feature>
<protein>
    <submittedName>
        <fullName evidence="7">OFA family oxalate/formate antiporter-like MFS transporter</fullName>
    </submittedName>
</protein>
<evidence type="ECO:0000313" key="7">
    <source>
        <dbReference type="EMBL" id="REG05412.1"/>
    </source>
</evidence>
<dbReference type="Proteomes" id="UP000256388">
    <property type="component" value="Unassembled WGS sequence"/>
</dbReference>
<feature type="transmembrane region" description="Helical" evidence="5">
    <location>
        <begin position="225"/>
        <end position="247"/>
    </location>
</feature>
<dbReference type="AlphaFoldDB" id="A0A3E0AB27"/>
<dbReference type="PANTHER" id="PTHR11360">
    <property type="entry name" value="MONOCARBOXYLATE TRANSPORTER"/>
    <property type="match status" value="1"/>
</dbReference>
<comment type="caution">
    <text evidence="7">The sequence shown here is derived from an EMBL/GenBank/DDBJ whole genome shotgun (WGS) entry which is preliminary data.</text>
</comment>
<feature type="domain" description="Major facilitator superfamily (MFS) profile" evidence="6">
    <location>
        <begin position="12"/>
        <end position="403"/>
    </location>
</feature>
<evidence type="ECO:0000256" key="2">
    <source>
        <dbReference type="ARBA" id="ARBA00022692"/>
    </source>
</evidence>
<feature type="transmembrane region" description="Helical" evidence="5">
    <location>
        <begin position="290"/>
        <end position="311"/>
    </location>
</feature>
<feature type="transmembrane region" description="Helical" evidence="5">
    <location>
        <begin position="253"/>
        <end position="278"/>
    </location>
</feature>
<keyword evidence="4 5" id="KW-0472">Membrane</keyword>
<dbReference type="SUPFAM" id="SSF103473">
    <property type="entry name" value="MFS general substrate transporter"/>
    <property type="match status" value="1"/>
</dbReference>
<keyword evidence="8" id="KW-1185">Reference proteome</keyword>
<name>A0A3E0AB27_9CHLR</name>